<sequence>MAFYANHTLQVSQADRYRFPSTQFGYRISPNCSPYILQDFSQVLNRLMHLEAYCDGDSIAGTSIKEESASSEPDLFQALFFPRSIAPRTPMKAVAATQMTEETLSAMWFRLVAHYFEWLTGISEIQYMAHEDKVRLVVCHLCKVVCLSVVYTNYTCKGSEQEDCLFFGSEFYWDPARSNDPLMDEYCLEMKRTVNRILAPVKKFGMSREEFILIKLMILFDCTNLTGISDEGLEFARSMCNKYRATLSQLVRFHVEEMGVAEGWSGEQIDRYSMEKLKCLLDVPMSIEVLGKLDDDSLADMVENNYGGMRGILQQQIHTESRKIRRF</sequence>
<organism evidence="5 6">
    <name type="scientific">Caenorhabditis japonica</name>
    <dbReference type="NCBI Taxonomy" id="281687"/>
    <lineage>
        <taxon>Eukaryota</taxon>
        <taxon>Metazoa</taxon>
        <taxon>Ecdysozoa</taxon>
        <taxon>Nematoda</taxon>
        <taxon>Chromadorea</taxon>
        <taxon>Rhabditida</taxon>
        <taxon>Rhabditina</taxon>
        <taxon>Rhabditomorpha</taxon>
        <taxon>Rhabditoidea</taxon>
        <taxon>Rhabditidae</taxon>
        <taxon>Peloderinae</taxon>
        <taxon>Caenorhabditis</taxon>
    </lineage>
</organism>
<protein>
    <submittedName>
        <fullName evidence="5">NR LBD domain-containing protein</fullName>
    </submittedName>
</protein>
<dbReference type="AlphaFoldDB" id="A0A8R1DPF5"/>
<reference evidence="6" key="1">
    <citation type="submission" date="2010-08" db="EMBL/GenBank/DDBJ databases">
        <authorList>
            <consortium name="Caenorhabditis japonica Sequencing Consortium"/>
            <person name="Wilson R.K."/>
        </authorList>
    </citation>
    <scope>NUCLEOTIDE SEQUENCE [LARGE SCALE GENOMIC DNA]</scope>
    <source>
        <strain evidence="6">DF5081</strain>
    </source>
</reference>
<feature type="domain" description="NR LBD" evidence="4">
    <location>
        <begin position="106"/>
        <end position="278"/>
    </location>
</feature>
<reference evidence="5" key="2">
    <citation type="submission" date="2022-06" db="UniProtKB">
        <authorList>
            <consortium name="EnsemblMetazoa"/>
        </authorList>
    </citation>
    <scope>IDENTIFICATION</scope>
    <source>
        <strain evidence="5">DF5081</strain>
    </source>
</reference>
<keyword evidence="3" id="KW-0675">Receptor</keyword>
<evidence type="ECO:0000256" key="3">
    <source>
        <dbReference type="ARBA" id="ARBA00023170"/>
    </source>
</evidence>
<evidence type="ECO:0000259" key="4">
    <source>
        <dbReference type="SMART" id="SM00430"/>
    </source>
</evidence>
<dbReference type="OMA" id="CRIICLM"/>
<dbReference type="InterPro" id="IPR035500">
    <property type="entry name" value="NHR-like_dom_sf"/>
</dbReference>
<dbReference type="InterPro" id="IPR000536">
    <property type="entry name" value="Nucl_hrmn_rcpt_lig-bd"/>
</dbReference>
<dbReference type="InterPro" id="IPR052499">
    <property type="entry name" value="C.elegans_NHRs"/>
</dbReference>
<evidence type="ECO:0000313" key="5">
    <source>
        <dbReference type="EnsemblMetazoa" id="CJA07499b.1"/>
    </source>
</evidence>
<dbReference type="PANTHER" id="PTHR47630:SF5">
    <property type="entry name" value="NR LBD DOMAIN-CONTAINING PROTEIN"/>
    <property type="match status" value="1"/>
</dbReference>
<keyword evidence="1" id="KW-0805">Transcription regulation</keyword>
<proteinExistence type="predicted"/>
<name>A0A8R1DPF5_CAEJA</name>
<evidence type="ECO:0000313" key="6">
    <source>
        <dbReference type="Proteomes" id="UP000005237"/>
    </source>
</evidence>
<dbReference type="PANTHER" id="PTHR47630">
    <property type="entry name" value="NUCLEAR HORMONE RECEPTOR FAMILY-RELATED-RELATED"/>
    <property type="match status" value="1"/>
</dbReference>
<accession>A0A8R1DPF5</accession>
<evidence type="ECO:0000256" key="1">
    <source>
        <dbReference type="ARBA" id="ARBA00023015"/>
    </source>
</evidence>
<dbReference type="Gene3D" id="1.10.565.10">
    <property type="entry name" value="Retinoid X Receptor"/>
    <property type="match status" value="1"/>
</dbReference>
<dbReference type="Proteomes" id="UP000005237">
    <property type="component" value="Unassembled WGS sequence"/>
</dbReference>
<dbReference type="SMART" id="SM00430">
    <property type="entry name" value="HOLI"/>
    <property type="match status" value="1"/>
</dbReference>
<evidence type="ECO:0000256" key="2">
    <source>
        <dbReference type="ARBA" id="ARBA00023163"/>
    </source>
</evidence>
<dbReference type="SUPFAM" id="SSF48508">
    <property type="entry name" value="Nuclear receptor ligand-binding domain"/>
    <property type="match status" value="1"/>
</dbReference>
<keyword evidence="2" id="KW-0804">Transcription</keyword>
<dbReference type="Pfam" id="PF00104">
    <property type="entry name" value="Hormone_recep"/>
    <property type="match status" value="1"/>
</dbReference>
<keyword evidence="6" id="KW-1185">Reference proteome</keyword>
<dbReference type="EnsemblMetazoa" id="CJA07499b.1">
    <property type="protein sequence ID" value="CJA07499b.1"/>
    <property type="gene ID" value="WBGene00126703"/>
</dbReference>